<keyword evidence="2" id="KW-1185">Reference proteome</keyword>
<dbReference type="EMBL" id="JBHUIT010000031">
    <property type="protein sequence ID" value="MFD2257859.1"/>
    <property type="molecule type" value="Genomic_DNA"/>
</dbReference>
<evidence type="ECO:0000313" key="2">
    <source>
        <dbReference type="Proteomes" id="UP001597375"/>
    </source>
</evidence>
<gene>
    <name evidence="1" type="ORF">ACFSSA_14345</name>
</gene>
<dbReference type="Proteomes" id="UP001597375">
    <property type="component" value="Unassembled WGS sequence"/>
</dbReference>
<reference evidence="2" key="1">
    <citation type="journal article" date="2019" name="Int. J. Syst. Evol. Microbiol.">
        <title>The Global Catalogue of Microorganisms (GCM) 10K type strain sequencing project: providing services to taxonomists for standard genome sequencing and annotation.</title>
        <authorList>
            <consortium name="The Broad Institute Genomics Platform"/>
            <consortium name="The Broad Institute Genome Sequencing Center for Infectious Disease"/>
            <person name="Wu L."/>
            <person name="Ma J."/>
        </authorList>
    </citation>
    <scope>NUCLEOTIDE SEQUENCE [LARGE SCALE GENOMIC DNA]</scope>
    <source>
        <strain evidence="2">CGMCC 4.7106</strain>
    </source>
</reference>
<accession>A0ABW5DBD6</accession>
<proteinExistence type="predicted"/>
<evidence type="ECO:0000313" key="1">
    <source>
        <dbReference type="EMBL" id="MFD2257859.1"/>
    </source>
</evidence>
<comment type="caution">
    <text evidence="1">The sequence shown here is derived from an EMBL/GenBank/DDBJ whole genome shotgun (WGS) entry which is preliminary data.</text>
</comment>
<name>A0ABW5DBD6_9BACT</name>
<organism evidence="1 2">
    <name type="scientific">Luteolibacter algae</name>
    <dbReference type="NCBI Taxonomy" id="454151"/>
    <lineage>
        <taxon>Bacteria</taxon>
        <taxon>Pseudomonadati</taxon>
        <taxon>Verrucomicrobiota</taxon>
        <taxon>Verrucomicrobiia</taxon>
        <taxon>Verrucomicrobiales</taxon>
        <taxon>Verrucomicrobiaceae</taxon>
        <taxon>Luteolibacter</taxon>
    </lineage>
</organism>
<dbReference type="RefSeq" id="WP_386821229.1">
    <property type="nucleotide sequence ID" value="NZ_JBHUIT010000031.1"/>
</dbReference>
<sequence>MLHKPIFLNLAPDALVGISFTPWRVTAPESAEINPETHSSFVPERENGFACELNEHGVATTVLVAPSKISEVVRFGSNKPDHSCGQFITETDPGGRIVYHTGHDWEKAGASRSMQKWAAHLNNF</sequence>
<protein>
    <submittedName>
        <fullName evidence="1">Uncharacterized protein</fullName>
    </submittedName>
</protein>